<gene>
    <name evidence="4" type="ORF">EGC77_13440</name>
    <name evidence="3" type="ORF">EGC80_02830</name>
</gene>
<name>A0A3N4DZW7_9GAMM</name>
<keyword evidence="2" id="KW-0472">Membrane</keyword>
<reference evidence="3 5" key="1">
    <citation type="submission" date="2018-11" db="EMBL/GenBank/DDBJ databases">
        <title>Shewanella sp. M2.</title>
        <authorList>
            <person name="Hwang Y.J."/>
            <person name="Hwang C.Y."/>
        </authorList>
    </citation>
    <scope>NUCLEOTIDE SEQUENCE [LARGE SCALE GENOMIC DNA]</scope>
    <source>
        <strain evidence="3 5">M2</strain>
    </source>
</reference>
<dbReference type="Proteomes" id="UP000278855">
    <property type="component" value="Unassembled WGS sequence"/>
</dbReference>
<accession>A0A3N4DZW7</accession>
<dbReference type="RefSeq" id="WP_101033117.1">
    <property type="nucleotide sequence ID" value="NZ_CP034073.1"/>
</dbReference>
<organism evidence="4 6">
    <name type="scientific">Shewanella psychromarinicola</name>
    <dbReference type="NCBI Taxonomy" id="2487742"/>
    <lineage>
        <taxon>Bacteria</taxon>
        <taxon>Pseudomonadati</taxon>
        <taxon>Pseudomonadota</taxon>
        <taxon>Gammaproteobacteria</taxon>
        <taxon>Alteromonadales</taxon>
        <taxon>Shewanellaceae</taxon>
        <taxon>Shewanella</taxon>
    </lineage>
</organism>
<dbReference type="EMBL" id="RKKB01000005">
    <property type="protein sequence ID" value="RPA31393.1"/>
    <property type="molecule type" value="Genomic_DNA"/>
</dbReference>
<evidence type="ECO:0000313" key="6">
    <source>
        <dbReference type="Proteomes" id="UP000278855"/>
    </source>
</evidence>
<evidence type="ECO:0000313" key="4">
    <source>
        <dbReference type="EMBL" id="RPA31393.1"/>
    </source>
</evidence>
<dbReference type="EMBL" id="CP034073">
    <property type="protein sequence ID" value="AZG33969.1"/>
    <property type="molecule type" value="Genomic_DNA"/>
</dbReference>
<feature type="region of interest" description="Disordered" evidence="1">
    <location>
        <begin position="44"/>
        <end position="78"/>
    </location>
</feature>
<keyword evidence="2" id="KW-1133">Transmembrane helix</keyword>
<dbReference type="Pfam" id="PF11169">
    <property type="entry name" value="DUF2956"/>
    <property type="match status" value="1"/>
</dbReference>
<dbReference type="OrthoDB" id="5600789at2"/>
<feature type="transmembrane region" description="Helical" evidence="2">
    <location>
        <begin position="89"/>
        <end position="110"/>
    </location>
</feature>
<protein>
    <submittedName>
        <fullName evidence="4">DUF2956 domain-containing protein</fullName>
    </submittedName>
</protein>
<sequence length="111" mass="12736">MKKTQSPETQHDALAIAKATQRPAQTKEQTKLIAAGIEKGITEFKKQHKVKARDRDKARKQQQKTKSTTPTNDEPDMPYIVPQSRFNSLTWSLMGLLLLSWALFAAYLFYR</sequence>
<keyword evidence="5" id="KW-1185">Reference proteome</keyword>
<dbReference type="Proteomes" id="UP000273778">
    <property type="component" value="Chromosome"/>
</dbReference>
<dbReference type="InterPro" id="IPR021339">
    <property type="entry name" value="DUF2956"/>
</dbReference>
<feature type="region of interest" description="Disordered" evidence="1">
    <location>
        <begin position="1"/>
        <end position="28"/>
    </location>
</feature>
<proteinExistence type="predicted"/>
<dbReference type="AlphaFoldDB" id="A0A3N4DZW7"/>
<evidence type="ECO:0000313" key="5">
    <source>
        <dbReference type="Proteomes" id="UP000273778"/>
    </source>
</evidence>
<evidence type="ECO:0000256" key="2">
    <source>
        <dbReference type="SAM" id="Phobius"/>
    </source>
</evidence>
<keyword evidence="2" id="KW-0812">Transmembrane</keyword>
<reference evidence="4" key="3">
    <citation type="submission" date="2018-11" db="EMBL/GenBank/DDBJ databases">
        <authorList>
            <person name="Hwang Y.J."/>
            <person name="Hwang C.Y."/>
        </authorList>
    </citation>
    <scope>NUCLEOTIDE SEQUENCE</scope>
    <source>
        <strain evidence="4">R106</strain>
    </source>
</reference>
<reference evidence="6" key="2">
    <citation type="submission" date="2018-11" db="EMBL/GenBank/DDBJ databases">
        <title>Shewanella sp. R106.</title>
        <authorList>
            <person name="Hwang Y.J."/>
            <person name="Hwang C.Y."/>
        </authorList>
    </citation>
    <scope>NUCLEOTIDE SEQUENCE [LARGE SCALE GENOMIC DNA]</scope>
    <source>
        <strain evidence="6">R106</strain>
    </source>
</reference>
<dbReference type="KEGG" id="spsr:EGC80_02830"/>
<evidence type="ECO:0000256" key="1">
    <source>
        <dbReference type="SAM" id="MobiDB-lite"/>
    </source>
</evidence>
<evidence type="ECO:0000313" key="3">
    <source>
        <dbReference type="EMBL" id="AZG33969.1"/>
    </source>
</evidence>